<dbReference type="RefSeq" id="WP_269442473.1">
    <property type="nucleotide sequence ID" value="NZ_CP097463.1"/>
</dbReference>
<dbReference type="EMBL" id="CP097463">
    <property type="protein sequence ID" value="WAX55948.1"/>
    <property type="molecule type" value="Genomic_DNA"/>
</dbReference>
<evidence type="ECO:0000313" key="2">
    <source>
        <dbReference type="Proteomes" id="UP001164693"/>
    </source>
</evidence>
<accession>A0ABY7JWA1</accession>
<keyword evidence="2" id="KW-1185">Reference proteome</keyword>
<dbReference type="Proteomes" id="UP001164693">
    <property type="component" value="Chromosome"/>
</dbReference>
<organism evidence="1 2">
    <name type="scientific">Jatrophihabitans cynanchi</name>
    <dbReference type="NCBI Taxonomy" id="2944128"/>
    <lineage>
        <taxon>Bacteria</taxon>
        <taxon>Bacillati</taxon>
        <taxon>Actinomycetota</taxon>
        <taxon>Actinomycetes</taxon>
        <taxon>Jatrophihabitantales</taxon>
        <taxon>Jatrophihabitantaceae</taxon>
        <taxon>Jatrophihabitans</taxon>
    </lineage>
</organism>
<proteinExistence type="predicted"/>
<sequence length="173" mass="17905">MTIARVALRRFADCGPACDGLTLRAPGVAANGEPVRLALLGGSLAFAGSAVPDGTAATEAAGASRAARLALRVSRQWDRPVRVRNVSARGAGPEALRGQLQRLLAFVPDVAVIVIGDLRHRSACRSVRQLALAVHRLQLLGAEVALGCPPALHAALAPLFAPDRTLLTSVADT</sequence>
<protein>
    <recommendedName>
        <fullName evidence="3">SGNH/GDSL hydrolase family protein</fullName>
    </recommendedName>
</protein>
<gene>
    <name evidence="1" type="ORF">M6B22_15580</name>
</gene>
<dbReference type="SUPFAM" id="SSF52266">
    <property type="entry name" value="SGNH hydrolase"/>
    <property type="match status" value="1"/>
</dbReference>
<name>A0ABY7JWA1_9ACTN</name>
<evidence type="ECO:0000313" key="1">
    <source>
        <dbReference type="EMBL" id="WAX55948.1"/>
    </source>
</evidence>
<reference evidence="1" key="1">
    <citation type="submission" date="2022-05" db="EMBL/GenBank/DDBJ databases">
        <title>Jatrophihabitans sp. SB3-54 whole genome sequence.</title>
        <authorList>
            <person name="Suh M.K."/>
            <person name="Eom M.K."/>
            <person name="Kim J.S."/>
            <person name="Kim H.S."/>
            <person name="Do H.E."/>
            <person name="Shin Y.K."/>
            <person name="Lee J.-S."/>
        </authorList>
    </citation>
    <scope>NUCLEOTIDE SEQUENCE</scope>
    <source>
        <strain evidence="1">SB3-54</strain>
    </source>
</reference>
<evidence type="ECO:0008006" key="3">
    <source>
        <dbReference type="Google" id="ProtNLM"/>
    </source>
</evidence>